<dbReference type="RefSeq" id="WP_269885181.1">
    <property type="nucleotide sequence ID" value="NZ_JAQAGZ010000025.1"/>
</dbReference>
<dbReference type="Proteomes" id="UP001527882">
    <property type="component" value="Unassembled WGS sequence"/>
</dbReference>
<evidence type="ECO:0000313" key="2">
    <source>
        <dbReference type="Proteomes" id="UP001527882"/>
    </source>
</evidence>
<dbReference type="EMBL" id="JAQAGZ010000025">
    <property type="protein sequence ID" value="MCZ8516651.1"/>
    <property type="molecule type" value="Genomic_DNA"/>
</dbReference>
<proteinExistence type="predicted"/>
<evidence type="ECO:0000313" key="1">
    <source>
        <dbReference type="EMBL" id="MCZ8516651.1"/>
    </source>
</evidence>
<reference evidence="1 2" key="1">
    <citation type="submission" date="2022-12" db="EMBL/GenBank/DDBJ databases">
        <title>Draft genome sequence of Paenibacillus sp. dW9.</title>
        <authorList>
            <person name="Choi E.-W."/>
            <person name="Kim D.-U."/>
        </authorList>
    </citation>
    <scope>NUCLEOTIDE SEQUENCE [LARGE SCALE GENOMIC DNA]</scope>
    <source>
        <strain evidence="2">dW9</strain>
    </source>
</reference>
<name>A0ABT4QIX1_9BACL</name>
<accession>A0ABT4QIX1</accession>
<organism evidence="1 2">
    <name type="scientific">Paenibacillus gyeongsangnamensis</name>
    <dbReference type="NCBI Taxonomy" id="3388067"/>
    <lineage>
        <taxon>Bacteria</taxon>
        <taxon>Bacillati</taxon>
        <taxon>Bacillota</taxon>
        <taxon>Bacilli</taxon>
        <taxon>Bacillales</taxon>
        <taxon>Paenibacillaceae</taxon>
        <taxon>Paenibacillus</taxon>
    </lineage>
</organism>
<protein>
    <submittedName>
        <fullName evidence="1">Uncharacterized protein</fullName>
    </submittedName>
</protein>
<comment type="caution">
    <text evidence="1">The sequence shown here is derived from an EMBL/GenBank/DDBJ whole genome shotgun (WGS) entry which is preliminary data.</text>
</comment>
<gene>
    <name evidence="1" type="ORF">O9H85_30560</name>
</gene>
<keyword evidence="2" id="KW-1185">Reference proteome</keyword>
<sequence>MSDISQDQLEKILKQFETSELRKALNLIPPYSIARAIAFAINEPDDTLVSEILVRPTALH</sequence>